<dbReference type="Proteomes" id="UP001139461">
    <property type="component" value="Unassembled WGS sequence"/>
</dbReference>
<dbReference type="InterPro" id="IPR012657">
    <property type="entry name" value="23S_rRNA-intervening_sequence"/>
</dbReference>
<accession>A0A9X1QT71</accession>
<dbReference type="InterPro" id="IPR036583">
    <property type="entry name" value="23S_rRNA_IVS_sf"/>
</dbReference>
<comment type="caution">
    <text evidence="1">The sequence shown here is derived from an EMBL/GenBank/DDBJ whole genome shotgun (WGS) entry which is preliminary data.</text>
</comment>
<proteinExistence type="predicted"/>
<dbReference type="Gene3D" id="1.20.1440.60">
    <property type="entry name" value="23S rRNA-intervening sequence"/>
    <property type="match status" value="1"/>
</dbReference>
<sequence length="119" mass="13611">MHNLQELKIWQKSMDVTEQTYRLSAEFPKEEKYGLTSQIRRSAVSIPSNIAEGAGRNTNGEFKNFLGIANGSSNELFTQLILSHRLELVPENTVKPILNELIEIQKMNYSLILKFSKKI</sequence>
<dbReference type="PANTHER" id="PTHR38471">
    <property type="entry name" value="FOUR HELIX BUNDLE PROTEIN"/>
    <property type="match status" value="1"/>
</dbReference>
<evidence type="ECO:0000313" key="1">
    <source>
        <dbReference type="EMBL" id="MCG2418991.1"/>
    </source>
</evidence>
<dbReference type="RefSeq" id="WP_237602780.1">
    <property type="nucleotide sequence ID" value="NZ_JAIRBA010000013.1"/>
</dbReference>
<keyword evidence="2" id="KW-1185">Reference proteome</keyword>
<dbReference type="AlphaFoldDB" id="A0A9X1QT71"/>
<dbReference type="Pfam" id="PF05635">
    <property type="entry name" value="23S_rRNA_IVP"/>
    <property type="match status" value="1"/>
</dbReference>
<dbReference type="CDD" id="cd16377">
    <property type="entry name" value="23S_rRNA_IVP_like"/>
    <property type="match status" value="1"/>
</dbReference>
<evidence type="ECO:0000313" key="2">
    <source>
        <dbReference type="Proteomes" id="UP001139461"/>
    </source>
</evidence>
<protein>
    <submittedName>
        <fullName evidence="1">Four helix bundle protein</fullName>
    </submittedName>
</protein>
<dbReference type="NCBIfam" id="NF008911">
    <property type="entry name" value="PRK12275.1-2"/>
    <property type="match status" value="1"/>
</dbReference>
<reference evidence="1" key="1">
    <citation type="submission" date="2021-09" db="EMBL/GenBank/DDBJ databases">
        <title>Genome of Aequorivita sp. strain F47161.</title>
        <authorList>
            <person name="Wang Y."/>
        </authorList>
    </citation>
    <scope>NUCLEOTIDE SEQUENCE</scope>
    <source>
        <strain evidence="1">F47161</strain>
    </source>
</reference>
<organism evidence="1 2">
    <name type="scientific">Aequorivita vitellina</name>
    <dbReference type="NCBI Taxonomy" id="2874475"/>
    <lineage>
        <taxon>Bacteria</taxon>
        <taxon>Pseudomonadati</taxon>
        <taxon>Bacteroidota</taxon>
        <taxon>Flavobacteriia</taxon>
        <taxon>Flavobacteriales</taxon>
        <taxon>Flavobacteriaceae</taxon>
        <taxon>Aequorivita</taxon>
    </lineage>
</organism>
<name>A0A9X1QT71_9FLAO</name>
<dbReference type="EMBL" id="JAIRBA010000013">
    <property type="protein sequence ID" value="MCG2418991.1"/>
    <property type="molecule type" value="Genomic_DNA"/>
</dbReference>
<gene>
    <name evidence="1" type="ORF">K8089_08140</name>
</gene>
<dbReference type="SUPFAM" id="SSF158446">
    <property type="entry name" value="IVS-encoded protein-like"/>
    <property type="match status" value="1"/>
</dbReference>
<dbReference type="NCBIfam" id="TIGR02436">
    <property type="entry name" value="four helix bundle protein"/>
    <property type="match status" value="1"/>
</dbReference>
<dbReference type="PANTHER" id="PTHR38471:SF2">
    <property type="entry name" value="FOUR HELIX BUNDLE PROTEIN"/>
    <property type="match status" value="1"/>
</dbReference>